<evidence type="ECO:0000313" key="1">
    <source>
        <dbReference type="EMBL" id="GBN19331.1"/>
    </source>
</evidence>
<dbReference type="OrthoDB" id="6507355at2759"/>
<protein>
    <recommendedName>
        <fullName evidence="3">Tc1-like transposase DDE domain-containing protein</fullName>
    </recommendedName>
</protein>
<dbReference type="InterPro" id="IPR036397">
    <property type="entry name" value="RNaseH_sf"/>
</dbReference>
<accession>A0A4Y2LX05</accession>
<comment type="caution">
    <text evidence="1">The sequence shown here is derived from an EMBL/GenBank/DDBJ whole genome shotgun (WGS) entry which is preliminary data.</text>
</comment>
<dbReference type="Gene3D" id="3.30.420.10">
    <property type="entry name" value="Ribonuclease H-like superfamily/Ribonuclease H"/>
    <property type="match status" value="1"/>
</dbReference>
<reference evidence="1 2" key="1">
    <citation type="journal article" date="2019" name="Sci. Rep.">
        <title>Orb-weaving spider Araneus ventricosus genome elucidates the spidroin gene catalogue.</title>
        <authorList>
            <person name="Kono N."/>
            <person name="Nakamura H."/>
            <person name="Ohtoshi R."/>
            <person name="Moran D.A.P."/>
            <person name="Shinohara A."/>
            <person name="Yoshida Y."/>
            <person name="Fujiwara M."/>
            <person name="Mori M."/>
            <person name="Tomita M."/>
            <person name="Arakawa K."/>
        </authorList>
    </citation>
    <scope>NUCLEOTIDE SEQUENCE [LARGE SCALE GENOMIC DNA]</scope>
</reference>
<name>A0A4Y2LX05_ARAVE</name>
<keyword evidence="2" id="KW-1185">Reference proteome</keyword>
<gene>
    <name evidence="1" type="ORF">AVEN_59630_1</name>
</gene>
<organism evidence="1 2">
    <name type="scientific">Araneus ventricosus</name>
    <name type="common">Orbweaver spider</name>
    <name type="synonym">Epeira ventricosa</name>
    <dbReference type="NCBI Taxonomy" id="182803"/>
    <lineage>
        <taxon>Eukaryota</taxon>
        <taxon>Metazoa</taxon>
        <taxon>Ecdysozoa</taxon>
        <taxon>Arthropoda</taxon>
        <taxon>Chelicerata</taxon>
        <taxon>Arachnida</taxon>
        <taxon>Araneae</taxon>
        <taxon>Araneomorphae</taxon>
        <taxon>Entelegynae</taxon>
        <taxon>Araneoidea</taxon>
        <taxon>Araneidae</taxon>
        <taxon>Araneus</taxon>
    </lineage>
</organism>
<evidence type="ECO:0000313" key="2">
    <source>
        <dbReference type="Proteomes" id="UP000499080"/>
    </source>
</evidence>
<evidence type="ECO:0008006" key="3">
    <source>
        <dbReference type="Google" id="ProtNLM"/>
    </source>
</evidence>
<proteinExistence type="predicted"/>
<sequence>MTTLQAGVGGIVVWGMFFWSTLGPLVSVDTTLNSTAYLNIISDYVHSFMAIKFPYGDGHIKKDNAPGHSARSFTNLFEENQSTCFKFELPEFNLLPCPDQSPDLNPMGHLRDEVERSLRSLETPPSNLTQLRVAIISDPISLCYGPKFLSNVIRNLLNPCQEEYRL</sequence>
<dbReference type="GO" id="GO:0003676">
    <property type="term" value="F:nucleic acid binding"/>
    <property type="evidence" value="ECO:0007669"/>
    <property type="project" value="InterPro"/>
</dbReference>
<dbReference type="EMBL" id="BGPR01006479">
    <property type="protein sequence ID" value="GBN19331.1"/>
    <property type="molecule type" value="Genomic_DNA"/>
</dbReference>
<dbReference type="Proteomes" id="UP000499080">
    <property type="component" value="Unassembled WGS sequence"/>
</dbReference>
<dbReference type="AlphaFoldDB" id="A0A4Y2LX05"/>